<proteinExistence type="predicted"/>
<evidence type="ECO:0000313" key="7">
    <source>
        <dbReference type="Proteomes" id="UP000228934"/>
    </source>
</evidence>
<protein>
    <recommendedName>
        <fullName evidence="5">LNR domain-containing protein</fullName>
    </recommendedName>
</protein>
<evidence type="ECO:0000256" key="4">
    <source>
        <dbReference type="ARBA" id="ARBA00023180"/>
    </source>
</evidence>
<evidence type="ECO:0000256" key="3">
    <source>
        <dbReference type="ARBA" id="ARBA00023157"/>
    </source>
</evidence>
<dbReference type="GO" id="GO:0005794">
    <property type="term" value="C:Golgi apparatus"/>
    <property type="evidence" value="ECO:0007669"/>
    <property type="project" value="TreeGrafter"/>
</dbReference>
<dbReference type="PANTHER" id="PTHR24045:SF0">
    <property type="entry name" value="N-ACETYLGLUCOSAMINE-1-PHOSPHOTRANSFERASE SUBUNITS ALPHA_BETA"/>
    <property type="match status" value="1"/>
</dbReference>
<feature type="domain" description="LNR" evidence="5">
    <location>
        <begin position="65"/>
        <end position="97"/>
    </location>
</feature>
<dbReference type="InterPro" id="IPR047141">
    <property type="entry name" value="Stealth"/>
</dbReference>
<dbReference type="Pfam" id="PF00066">
    <property type="entry name" value="Notch"/>
    <property type="match status" value="1"/>
</dbReference>
<dbReference type="GO" id="GO:0016256">
    <property type="term" value="P:N-glycan processing to lysosome"/>
    <property type="evidence" value="ECO:0007669"/>
    <property type="project" value="TreeGrafter"/>
</dbReference>
<dbReference type="PANTHER" id="PTHR24045">
    <property type="match status" value="1"/>
</dbReference>
<dbReference type="Proteomes" id="UP000228934">
    <property type="component" value="Unassembled WGS sequence"/>
</dbReference>
<keyword evidence="7" id="KW-1185">Reference proteome</keyword>
<dbReference type="EMBL" id="KV930040">
    <property type="protein sequence ID" value="PIO32564.1"/>
    <property type="molecule type" value="Genomic_DNA"/>
</dbReference>
<keyword evidence="4" id="KW-0325">Glycoprotein</keyword>
<dbReference type="GO" id="GO:0003976">
    <property type="term" value="F:UDP-N-acetylglucosamine-lysosomal-enzyme N-acetylglucosaminephosphotransferase activity"/>
    <property type="evidence" value="ECO:0007669"/>
    <property type="project" value="TreeGrafter"/>
</dbReference>
<keyword evidence="1" id="KW-0808">Transferase</keyword>
<dbReference type="GO" id="GO:0046835">
    <property type="term" value="P:carbohydrate phosphorylation"/>
    <property type="evidence" value="ECO:0007669"/>
    <property type="project" value="TreeGrafter"/>
</dbReference>
<sequence>MNDDVMFGTHVWPDDFYSHSKGQKFTLMIKSESNTAAGRFAPALAGGSILNGQAWQPGVGIGGVSYCNQGCANSWLADKFCDQACNVLNCGFDAGDCGQGEVD</sequence>
<dbReference type="InterPro" id="IPR000800">
    <property type="entry name" value="Notch_dom"/>
</dbReference>
<dbReference type="OrthoDB" id="263283at2759"/>
<dbReference type="Gene3D" id="3.30.300.320">
    <property type="match status" value="1"/>
</dbReference>
<keyword evidence="3" id="KW-1015">Disulfide bond</keyword>
<name>A0A2G9RXK4_AQUCT</name>
<evidence type="ECO:0000313" key="6">
    <source>
        <dbReference type="EMBL" id="PIO32564.1"/>
    </source>
</evidence>
<evidence type="ECO:0000256" key="1">
    <source>
        <dbReference type="ARBA" id="ARBA00022679"/>
    </source>
</evidence>
<organism evidence="6 7">
    <name type="scientific">Aquarana catesbeiana</name>
    <name type="common">American bullfrog</name>
    <name type="synonym">Rana catesbeiana</name>
    <dbReference type="NCBI Taxonomy" id="8400"/>
    <lineage>
        <taxon>Eukaryota</taxon>
        <taxon>Metazoa</taxon>
        <taxon>Chordata</taxon>
        <taxon>Craniata</taxon>
        <taxon>Vertebrata</taxon>
        <taxon>Euteleostomi</taxon>
        <taxon>Amphibia</taxon>
        <taxon>Batrachia</taxon>
        <taxon>Anura</taxon>
        <taxon>Neobatrachia</taxon>
        <taxon>Ranoidea</taxon>
        <taxon>Ranidae</taxon>
        <taxon>Aquarana</taxon>
    </lineage>
</organism>
<accession>A0A2G9RXK4</accession>
<reference evidence="7" key="1">
    <citation type="journal article" date="2017" name="Nat. Commun.">
        <title>The North American bullfrog draft genome provides insight into hormonal regulation of long noncoding RNA.</title>
        <authorList>
            <person name="Hammond S.A."/>
            <person name="Warren R.L."/>
            <person name="Vandervalk B.P."/>
            <person name="Kucuk E."/>
            <person name="Khan H."/>
            <person name="Gibb E.A."/>
            <person name="Pandoh P."/>
            <person name="Kirk H."/>
            <person name="Zhao Y."/>
            <person name="Jones M."/>
            <person name="Mungall A.J."/>
            <person name="Coope R."/>
            <person name="Pleasance S."/>
            <person name="Moore R.A."/>
            <person name="Holt R.A."/>
            <person name="Round J.M."/>
            <person name="Ohora S."/>
            <person name="Walle B.V."/>
            <person name="Veldhoen N."/>
            <person name="Helbing C.C."/>
            <person name="Birol I."/>
        </authorList>
    </citation>
    <scope>NUCLEOTIDE SEQUENCE [LARGE SCALE GENOMIC DNA]</scope>
</reference>
<keyword evidence="2" id="KW-0677">Repeat</keyword>
<evidence type="ECO:0000259" key="5">
    <source>
        <dbReference type="Pfam" id="PF00066"/>
    </source>
</evidence>
<evidence type="ECO:0000256" key="2">
    <source>
        <dbReference type="ARBA" id="ARBA00022737"/>
    </source>
</evidence>
<dbReference type="AlphaFoldDB" id="A0A2G9RXK4"/>
<gene>
    <name evidence="6" type="ORF">AB205_0144790</name>
</gene>